<feature type="signal peptide" evidence="2">
    <location>
        <begin position="1"/>
        <end position="17"/>
    </location>
</feature>
<proteinExistence type="predicted"/>
<accession>A0ABR7NKA7</accession>
<evidence type="ECO:0000256" key="2">
    <source>
        <dbReference type="SAM" id="SignalP"/>
    </source>
</evidence>
<dbReference type="EMBL" id="JACRTB010000016">
    <property type="protein sequence ID" value="MBC8576842.1"/>
    <property type="molecule type" value="Genomic_DNA"/>
</dbReference>
<keyword evidence="4" id="KW-1185">Reference proteome</keyword>
<gene>
    <name evidence="3" type="ORF">H8717_10565</name>
</gene>
<feature type="transmembrane region" description="Helical" evidence="1">
    <location>
        <begin position="29"/>
        <end position="50"/>
    </location>
</feature>
<dbReference type="RefSeq" id="WP_262400323.1">
    <property type="nucleotide sequence ID" value="NZ_JACRTB010000016.1"/>
</dbReference>
<keyword evidence="1" id="KW-0812">Transmembrane</keyword>
<reference evidence="3 4" key="1">
    <citation type="submission" date="2020-08" db="EMBL/GenBank/DDBJ databases">
        <title>Genome public.</title>
        <authorList>
            <person name="Liu C."/>
            <person name="Sun Q."/>
        </authorList>
    </citation>
    <scope>NUCLEOTIDE SEQUENCE [LARGE SCALE GENOMIC DNA]</scope>
    <source>
        <strain evidence="3 4">BX1</strain>
    </source>
</reference>
<organism evidence="3 4">
    <name type="scientific">Yanshouia hominis</name>
    <dbReference type="NCBI Taxonomy" id="2763673"/>
    <lineage>
        <taxon>Bacteria</taxon>
        <taxon>Bacillati</taxon>
        <taxon>Bacillota</taxon>
        <taxon>Clostridia</taxon>
        <taxon>Eubacteriales</taxon>
        <taxon>Oscillospiraceae</taxon>
        <taxon>Yanshouia</taxon>
    </lineage>
</organism>
<comment type="caution">
    <text evidence="3">The sequence shown here is derived from an EMBL/GenBank/DDBJ whole genome shotgun (WGS) entry which is preliminary data.</text>
</comment>
<evidence type="ECO:0000313" key="3">
    <source>
        <dbReference type="EMBL" id="MBC8576842.1"/>
    </source>
</evidence>
<protein>
    <submittedName>
        <fullName evidence="3">Uncharacterized protein</fullName>
    </submittedName>
</protein>
<keyword evidence="1" id="KW-0472">Membrane</keyword>
<keyword evidence="1" id="KW-1133">Transmembrane helix</keyword>
<keyword evidence="2" id="KW-0732">Signal</keyword>
<evidence type="ECO:0000313" key="4">
    <source>
        <dbReference type="Proteomes" id="UP000658131"/>
    </source>
</evidence>
<evidence type="ECO:0000256" key="1">
    <source>
        <dbReference type="SAM" id="Phobius"/>
    </source>
</evidence>
<feature type="transmembrane region" description="Helical" evidence="1">
    <location>
        <begin position="62"/>
        <end position="87"/>
    </location>
</feature>
<sequence>MGWAVLLTLLICMAASAVSVYPGERADGISRKLCAAAFCCMAATGFWALVGRPGAFADFASLPTGTAVCAVAAVICCAGAGALAAALSRRFRG</sequence>
<feature type="chain" id="PRO_5045597114" evidence="2">
    <location>
        <begin position="18"/>
        <end position="93"/>
    </location>
</feature>
<dbReference type="Proteomes" id="UP000658131">
    <property type="component" value="Unassembled WGS sequence"/>
</dbReference>
<name>A0ABR7NKA7_9FIRM</name>